<dbReference type="InterPro" id="IPR011765">
    <property type="entry name" value="Pept_M16_N"/>
</dbReference>
<accession>A0ABN3LIC2</accession>
<sequence>MTPSEAADGPVRRFSVGNLQVDLETLPWAHSFGAALVVGCGSRDDPHGLEGTAHMAEHLNILTGPPACAPGLPVLAVTEIDRTVFRTTGDPDDSAASLQHLTDIAGGRRGNVTPDVFEGERHAVLLETRRMDHQPLLRLGPLIAAAAADEPGLDSIARTTAESLSGITPADVTRLVRHGYPGARSQLFVAGPPSLTGVVEDLLARHEESRAATAQPAAASVAAAQPAGSPAATAHHAGSPVATAHHAGSPSFVPGGHRARRATTPAVRGLSDLVAVTLLRPRTPSAALGALLDARGPIVGLGLGLGTGKGLRPLGRTTIAGRTQQVDVVVWRAGDITALLERSLPSVVADWYRLTEEPRARLENAATLAGRRDQAGGPSARVRAAAEQYTFPDRPHGTPRAALWKITEGVPDCLGAYPLPLSDELERRVK</sequence>
<dbReference type="Gene3D" id="3.30.830.10">
    <property type="entry name" value="Metalloenzyme, LuxS/M16 peptidase-like"/>
    <property type="match status" value="1"/>
</dbReference>
<reference evidence="3 4" key="1">
    <citation type="journal article" date="2019" name="Int. J. Syst. Evol. Microbiol.">
        <title>The Global Catalogue of Microorganisms (GCM) 10K type strain sequencing project: providing services to taxonomists for standard genome sequencing and annotation.</title>
        <authorList>
            <consortium name="The Broad Institute Genomics Platform"/>
            <consortium name="The Broad Institute Genome Sequencing Center for Infectious Disease"/>
            <person name="Wu L."/>
            <person name="Ma J."/>
        </authorList>
    </citation>
    <scope>NUCLEOTIDE SEQUENCE [LARGE SCALE GENOMIC DNA]</scope>
    <source>
        <strain evidence="3 4">JCM 6923</strain>
    </source>
</reference>
<dbReference type="SUPFAM" id="SSF63411">
    <property type="entry name" value="LuxS/MPP-like metallohydrolase"/>
    <property type="match status" value="1"/>
</dbReference>
<name>A0ABN3LIC2_9ACTN</name>
<gene>
    <name evidence="3" type="ORF">GCM10010422_32930</name>
</gene>
<dbReference type="InterPro" id="IPR011249">
    <property type="entry name" value="Metalloenz_LuxS/M16"/>
</dbReference>
<dbReference type="Proteomes" id="UP001501721">
    <property type="component" value="Unassembled WGS sequence"/>
</dbReference>
<feature type="domain" description="Peptidase M16 N-terminal" evidence="2">
    <location>
        <begin position="27"/>
        <end position="139"/>
    </location>
</feature>
<protein>
    <recommendedName>
        <fullName evidence="2">Peptidase M16 N-terminal domain-containing protein</fullName>
    </recommendedName>
</protein>
<evidence type="ECO:0000259" key="2">
    <source>
        <dbReference type="Pfam" id="PF00675"/>
    </source>
</evidence>
<organism evidence="3 4">
    <name type="scientific">Streptomyces graminearus</name>
    <dbReference type="NCBI Taxonomy" id="284030"/>
    <lineage>
        <taxon>Bacteria</taxon>
        <taxon>Bacillati</taxon>
        <taxon>Actinomycetota</taxon>
        <taxon>Actinomycetes</taxon>
        <taxon>Kitasatosporales</taxon>
        <taxon>Streptomycetaceae</taxon>
        <taxon>Streptomyces</taxon>
    </lineage>
</organism>
<dbReference type="RefSeq" id="WP_346077376.1">
    <property type="nucleotide sequence ID" value="NZ_BAAATL010000013.1"/>
</dbReference>
<proteinExistence type="predicted"/>
<evidence type="ECO:0000313" key="3">
    <source>
        <dbReference type="EMBL" id="GAA2484815.1"/>
    </source>
</evidence>
<evidence type="ECO:0000256" key="1">
    <source>
        <dbReference type="SAM" id="MobiDB-lite"/>
    </source>
</evidence>
<comment type="caution">
    <text evidence="3">The sequence shown here is derived from an EMBL/GenBank/DDBJ whole genome shotgun (WGS) entry which is preliminary data.</text>
</comment>
<feature type="region of interest" description="Disordered" evidence="1">
    <location>
        <begin position="209"/>
        <end position="264"/>
    </location>
</feature>
<feature type="compositionally biased region" description="Low complexity" evidence="1">
    <location>
        <begin position="211"/>
        <end position="234"/>
    </location>
</feature>
<dbReference type="Pfam" id="PF00675">
    <property type="entry name" value="Peptidase_M16"/>
    <property type="match status" value="1"/>
</dbReference>
<evidence type="ECO:0000313" key="4">
    <source>
        <dbReference type="Proteomes" id="UP001501721"/>
    </source>
</evidence>
<keyword evidence="4" id="KW-1185">Reference proteome</keyword>
<dbReference type="EMBL" id="BAAATL010000013">
    <property type="protein sequence ID" value="GAA2484815.1"/>
    <property type="molecule type" value="Genomic_DNA"/>
</dbReference>